<keyword evidence="6 9" id="KW-0733">Signal recognition particle</keyword>
<dbReference type="InterPro" id="IPR013822">
    <property type="entry name" value="Signal_recog_particl_SRP54_hlx"/>
</dbReference>
<comment type="domain">
    <text evidence="9">Composed of three domains: the N-terminal N domain, which is responsible for interactions with the ribosome, the central G domain, which binds GTP, and the C-terminal M domain, which binds the RNA and the signal sequence of the RNC.</text>
</comment>
<organism evidence="11 12">
    <name type="scientific">Aerococcus christensenii</name>
    <dbReference type="NCBI Taxonomy" id="87541"/>
    <lineage>
        <taxon>Bacteria</taxon>
        <taxon>Bacillati</taxon>
        <taxon>Bacillota</taxon>
        <taxon>Bacilli</taxon>
        <taxon>Lactobacillales</taxon>
        <taxon>Aerococcaceae</taxon>
        <taxon>Aerococcus</taxon>
    </lineage>
</organism>
<dbReference type="GO" id="GO:0006614">
    <property type="term" value="P:SRP-dependent cotranslational protein targeting to membrane"/>
    <property type="evidence" value="ECO:0007669"/>
    <property type="project" value="InterPro"/>
</dbReference>
<dbReference type="InterPro" id="IPR000897">
    <property type="entry name" value="SRP54_GTPase_dom"/>
</dbReference>
<dbReference type="Pfam" id="PF02881">
    <property type="entry name" value="SRP54_N"/>
    <property type="match status" value="1"/>
</dbReference>
<dbReference type="PANTHER" id="PTHR11564">
    <property type="entry name" value="SIGNAL RECOGNITION PARTICLE 54K PROTEIN SRP54"/>
    <property type="match status" value="1"/>
</dbReference>
<keyword evidence="5 9" id="KW-0342">GTP-binding</keyword>
<dbReference type="STRING" id="87541.AWM71_01520"/>
<dbReference type="GO" id="GO:0003924">
    <property type="term" value="F:GTPase activity"/>
    <property type="evidence" value="ECO:0007669"/>
    <property type="project" value="UniProtKB-UniRule"/>
</dbReference>
<feature type="binding site" evidence="9">
    <location>
        <begin position="249"/>
        <end position="252"/>
    </location>
    <ligand>
        <name>GTP</name>
        <dbReference type="ChEBI" id="CHEBI:37565"/>
    </ligand>
</feature>
<keyword evidence="3 9" id="KW-0378">Hydrolase</keyword>
<dbReference type="SUPFAM" id="SSF47446">
    <property type="entry name" value="Signal peptide-binding domain"/>
    <property type="match status" value="1"/>
</dbReference>
<evidence type="ECO:0000313" key="11">
    <source>
        <dbReference type="EMBL" id="KXB37491.1"/>
    </source>
</evidence>
<dbReference type="FunFam" id="3.40.50.300:FF:000022">
    <property type="entry name" value="Signal recognition particle 54 kDa subunit"/>
    <property type="match status" value="1"/>
</dbReference>
<evidence type="ECO:0000256" key="1">
    <source>
        <dbReference type="ARBA" id="ARBA00005450"/>
    </source>
</evidence>
<feature type="domain" description="SRP54-type proteins GTP-binding" evidence="10">
    <location>
        <begin position="270"/>
        <end position="283"/>
    </location>
</feature>
<dbReference type="OrthoDB" id="9804720at2"/>
<feature type="binding site" evidence="9">
    <location>
        <begin position="108"/>
        <end position="115"/>
    </location>
    <ligand>
        <name>GTP</name>
        <dbReference type="ChEBI" id="CHEBI:37565"/>
    </ligand>
</feature>
<evidence type="ECO:0000256" key="8">
    <source>
        <dbReference type="ARBA" id="ARBA00048027"/>
    </source>
</evidence>
<feature type="binding site" evidence="9">
    <location>
        <begin position="191"/>
        <end position="195"/>
    </location>
    <ligand>
        <name>GTP</name>
        <dbReference type="ChEBI" id="CHEBI:37565"/>
    </ligand>
</feature>
<evidence type="ECO:0000313" key="12">
    <source>
        <dbReference type="Proteomes" id="UP000070422"/>
    </source>
</evidence>
<evidence type="ECO:0000256" key="4">
    <source>
        <dbReference type="ARBA" id="ARBA00022884"/>
    </source>
</evidence>
<name>A0A133Y2T3_9LACT</name>
<dbReference type="HAMAP" id="MF_00306">
    <property type="entry name" value="SRP54"/>
    <property type="match status" value="1"/>
</dbReference>
<dbReference type="SMART" id="SM00963">
    <property type="entry name" value="SRP54_N"/>
    <property type="match status" value="1"/>
</dbReference>
<dbReference type="PATRIC" id="fig|87541.4.peg.568"/>
<dbReference type="SMART" id="SM00962">
    <property type="entry name" value="SRP54"/>
    <property type="match status" value="1"/>
</dbReference>
<gene>
    <name evidence="9" type="primary">ffh</name>
    <name evidence="11" type="ORF">HMPREF3187_00566</name>
</gene>
<comment type="subcellular location">
    <subcellularLocation>
        <location evidence="9">Cytoplasm</location>
    </subcellularLocation>
    <text evidence="9">The SRP-RNC complex is targeted to the cytoplasmic membrane.</text>
</comment>
<comment type="subunit">
    <text evidence="9">Part of the signal recognition particle protein translocation system, which is composed of SRP and FtsY.</text>
</comment>
<dbReference type="Gene3D" id="3.40.50.300">
    <property type="entry name" value="P-loop containing nucleotide triphosphate hydrolases"/>
    <property type="match status" value="1"/>
</dbReference>
<keyword evidence="9" id="KW-0963">Cytoplasm</keyword>
<evidence type="ECO:0000256" key="7">
    <source>
        <dbReference type="ARBA" id="ARBA00023274"/>
    </source>
</evidence>
<keyword evidence="7 9" id="KW-0687">Ribonucleoprotein</keyword>
<keyword evidence="4 9" id="KW-0694">RNA-binding</keyword>
<dbReference type="GO" id="GO:0008312">
    <property type="term" value="F:7S RNA binding"/>
    <property type="evidence" value="ECO:0007669"/>
    <property type="project" value="InterPro"/>
</dbReference>
<reference evidence="11 12" key="1">
    <citation type="submission" date="2016-01" db="EMBL/GenBank/DDBJ databases">
        <authorList>
            <person name="Oliw E.H."/>
        </authorList>
    </citation>
    <scope>NUCLEOTIDE SEQUENCE [LARGE SCALE GENOMIC DNA]</scope>
    <source>
        <strain evidence="11 12">KA00635</strain>
    </source>
</reference>
<dbReference type="RefSeq" id="WP_060936610.1">
    <property type="nucleotide sequence ID" value="NZ_JASOZP010000003.1"/>
</dbReference>
<evidence type="ECO:0000256" key="5">
    <source>
        <dbReference type="ARBA" id="ARBA00023134"/>
    </source>
</evidence>
<dbReference type="EC" id="3.6.5.4" evidence="9"/>
<dbReference type="Pfam" id="PF02978">
    <property type="entry name" value="SRP_SPB"/>
    <property type="match status" value="1"/>
</dbReference>
<comment type="function">
    <text evidence="9">Involved in targeting and insertion of nascent membrane proteins into the cytoplasmic membrane. Binds to the hydrophobic signal sequence of the ribosome-nascent chain (RNC) as it emerges from the ribosomes. The SRP-RNC complex is then targeted to the cytoplasmic membrane where it interacts with the SRP receptor FtsY.</text>
</comment>
<dbReference type="InterPro" id="IPR004780">
    <property type="entry name" value="SRP"/>
</dbReference>
<evidence type="ECO:0000259" key="10">
    <source>
        <dbReference type="PROSITE" id="PS00300"/>
    </source>
</evidence>
<dbReference type="InterPro" id="IPR004125">
    <property type="entry name" value="Signal_recog_particle_SRP54_M"/>
</dbReference>
<accession>A0A133Y2T3</accession>
<dbReference type="NCBIfam" id="TIGR00959">
    <property type="entry name" value="ffh"/>
    <property type="match status" value="1"/>
</dbReference>
<dbReference type="PROSITE" id="PS00300">
    <property type="entry name" value="SRP54"/>
    <property type="match status" value="1"/>
</dbReference>
<dbReference type="Proteomes" id="UP000070422">
    <property type="component" value="Unassembled WGS sequence"/>
</dbReference>
<evidence type="ECO:0000256" key="6">
    <source>
        <dbReference type="ARBA" id="ARBA00023135"/>
    </source>
</evidence>
<comment type="catalytic activity">
    <reaction evidence="8 9">
        <text>GTP + H2O = GDP + phosphate + H(+)</text>
        <dbReference type="Rhea" id="RHEA:19669"/>
        <dbReference type="ChEBI" id="CHEBI:15377"/>
        <dbReference type="ChEBI" id="CHEBI:15378"/>
        <dbReference type="ChEBI" id="CHEBI:37565"/>
        <dbReference type="ChEBI" id="CHEBI:43474"/>
        <dbReference type="ChEBI" id="CHEBI:58189"/>
        <dbReference type="EC" id="3.6.5.4"/>
    </reaction>
</comment>
<evidence type="ECO:0000256" key="3">
    <source>
        <dbReference type="ARBA" id="ARBA00022801"/>
    </source>
</evidence>
<dbReference type="EMBL" id="LSCQ01000026">
    <property type="protein sequence ID" value="KXB37491.1"/>
    <property type="molecule type" value="Genomic_DNA"/>
</dbReference>
<comment type="caution">
    <text evidence="11">The sequence shown here is derived from an EMBL/GenBank/DDBJ whole genome shotgun (WGS) entry which is preliminary data.</text>
</comment>
<dbReference type="Gene3D" id="1.10.260.30">
    <property type="entry name" value="Signal recognition particle, SRP54 subunit, M-domain"/>
    <property type="match status" value="1"/>
</dbReference>
<dbReference type="InterPro" id="IPR036891">
    <property type="entry name" value="Signal_recog_part_SRP54_M_sf"/>
</dbReference>
<keyword evidence="2 9" id="KW-0547">Nucleotide-binding</keyword>
<dbReference type="InterPro" id="IPR003593">
    <property type="entry name" value="AAA+_ATPase"/>
</dbReference>
<dbReference type="PANTHER" id="PTHR11564:SF5">
    <property type="entry name" value="SIGNAL RECOGNITION PARTICLE SUBUNIT SRP54"/>
    <property type="match status" value="1"/>
</dbReference>
<dbReference type="AlphaFoldDB" id="A0A133Y2T3"/>
<evidence type="ECO:0000256" key="2">
    <source>
        <dbReference type="ARBA" id="ARBA00022741"/>
    </source>
</evidence>
<dbReference type="SMART" id="SM00382">
    <property type="entry name" value="AAA"/>
    <property type="match status" value="1"/>
</dbReference>
<evidence type="ECO:0000256" key="9">
    <source>
        <dbReference type="HAMAP-Rule" id="MF_00306"/>
    </source>
</evidence>
<dbReference type="GO" id="GO:0048500">
    <property type="term" value="C:signal recognition particle"/>
    <property type="evidence" value="ECO:0007669"/>
    <property type="project" value="UniProtKB-UniRule"/>
</dbReference>
<dbReference type="InterPro" id="IPR027417">
    <property type="entry name" value="P-loop_NTPase"/>
</dbReference>
<dbReference type="SUPFAM" id="SSF52540">
    <property type="entry name" value="P-loop containing nucleoside triphosphate hydrolases"/>
    <property type="match status" value="1"/>
</dbReference>
<dbReference type="InterPro" id="IPR022941">
    <property type="entry name" value="SRP54"/>
</dbReference>
<dbReference type="Gene3D" id="1.20.120.140">
    <property type="entry name" value="Signal recognition particle SRP54, nucleotide-binding domain"/>
    <property type="match status" value="1"/>
</dbReference>
<dbReference type="CDD" id="cd18539">
    <property type="entry name" value="SRP_G"/>
    <property type="match status" value="1"/>
</dbReference>
<protein>
    <recommendedName>
        <fullName evidence="9">Signal recognition particle protein</fullName>
        <ecNumber evidence="9">3.6.5.4</ecNumber>
    </recommendedName>
    <alternativeName>
        <fullName evidence="9">Fifty-four homolog</fullName>
    </alternativeName>
</protein>
<dbReference type="GO" id="GO:0005525">
    <property type="term" value="F:GTP binding"/>
    <property type="evidence" value="ECO:0007669"/>
    <property type="project" value="UniProtKB-UniRule"/>
</dbReference>
<proteinExistence type="inferred from homology"/>
<dbReference type="Pfam" id="PF00448">
    <property type="entry name" value="SRP54"/>
    <property type="match status" value="1"/>
</dbReference>
<comment type="similarity">
    <text evidence="1 9">Belongs to the GTP-binding SRP family. SRP54 subfamily.</text>
</comment>
<dbReference type="InterPro" id="IPR042101">
    <property type="entry name" value="SRP54_N_sf"/>
</dbReference>
<sequence length="489" mass="53921">MAFESLSDRLQGAVEKVGKKGKISEGDLKEMMREVRLALLEADVNFKVVKNFVRKVQEKALNSEVLASLSPAQQIIKIVDEELTALLGGEQVGIQYAKEGPTVIMMAGLQGAGKTTTVGKLANHLRQEDHRRPLLVAGDVYRPAAIDQLETIGKQLDVPVFQLGDQVSPVEIAKKALLYAEEKGYDTVFIDTAGRLQIDQTLMEELKNIQEAVHPDEILLTIDAMTGQEAANVAKTFNETIDVTGVVLTKLDGDTRGGAALSIASITGKPIKFAGMGEKLTELETFYPDRMSNRILGMGDMMTLIEKAQKEFDEEEAAAMAEKMKASTYDFNDFLKQMNQVNKLGSFESILKMIPGLNKMLPIDKMNIDPKDMVRTKAIIQSMTEEERQNPDAINQSRRRRIAKGSATTLIQVNQLIKQFNQTRTMMSAMTNGDMSALSGLMGGMPGGGMGGFGRMDGGRRKKNRVQELAAKKMARQLNKKRRHSGKKH</sequence>